<dbReference type="Gene3D" id="2.30.40.10">
    <property type="entry name" value="Urease, subunit C, domain 1"/>
    <property type="match status" value="1"/>
</dbReference>
<dbReference type="GO" id="GO:0004038">
    <property type="term" value="F:allantoinase activity"/>
    <property type="evidence" value="ECO:0007669"/>
    <property type="project" value="TreeGrafter"/>
</dbReference>
<dbReference type="InterPro" id="IPR004722">
    <property type="entry name" value="DHOase"/>
</dbReference>
<keyword evidence="1" id="KW-0665">Pyrimidine biosynthesis</keyword>
<sequence length="430" mass="46814">MNILIKNGRLLDPKNKLDAVHDIAIAGQRIVAIDPVDFEAERVIDASGLVVIPGLVDLSVRLREPGYEHRDTLENELMAALSGGVTRLVLPPDTDPTLDEPGLVEMLKHRARSLNQTYVYPLGAMTVGLNGERITEMAELTRAGCVAFSQANRPLPELGTLKQCMQYAKSFDYSLWLRPHERSLSANGVAASGEVASRLGLAGIPVQSETIALHALFELQRSIGVRLHLCRLSSAQGIELVRQAKAEGLPVTCDVSINHVHLSDVDIGYFDSNYRLDPPLRSQRDRDAITRGLMDGTIDAICSDHIPLDDEDKLVPFAEAVPGASGVELLFSLVYKWAQENEVPLLEALTKVTCGPVSILQQAAPAFSACGQLSVGSPADLALVDLEAYWTVNRDNLLSQSVHTPFINYQVPGRVKLTVVSGCVMWEEGK</sequence>
<dbReference type="Proteomes" id="UP000250242">
    <property type="component" value="Unassembled WGS sequence"/>
</dbReference>
<keyword evidence="3" id="KW-0378">Hydrolase</keyword>
<dbReference type="InterPro" id="IPR032466">
    <property type="entry name" value="Metal_Hydrolase"/>
</dbReference>
<feature type="domain" description="Dihydroorotase catalytic" evidence="2">
    <location>
        <begin position="49"/>
        <end position="234"/>
    </location>
</feature>
<dbReference type="GeneID" id="93427028"/>
<name>A0A2N6QIS5_9BURK</name>
<dbReference type="PANTHER" id="PTHR43668:SF2">
    <property type="entry name" value="ALLANTOINASE"/>
    <property type="match status" value="1"/>
</dbReference>
<protein>
    <submittedName>
        <fullName evidence="3">Dihydroorotase</fullName>
        <ecNumber evidence="3">3.5.2.3</ecNumber>
    </submittedName>
</protein>
<evidence type="ECO:0000313" key="4">
    <source>
        <dbReference type="Proteomes" id="UP000250242"/>
    </source>
</evidence>
<evidence type="ECO:0000259" key="2">
    <source>
        <dbReference type="Pfam" id="PF12890"/>
    </source>
</evidence>
<dbReference type="GO" id="GO:0005737">
    <property type="term" value="C:cytoplasm"/>
    <property type="evidence" value="ECO:0007669"/>
    <property type="project" value="TreeGrafter"/>
</dbReference>
<dbReference type="GO" id="GO:0006221">
    <property type="term" value="P:pyrimidine nucleotide biosynthetic process"/>
    <property type="evidence" value="ECO:0007669"/>
    <property type="project" value="UniProtKB-KW"/>
</dbReference>
<dbReference type="EMBL" id="UATH01000001">
    <property type="protein sequence ID" value="SPY07581.1"/>
    <property type="molecule type" value="Genomic_DNA"/>
</dbReference>
<dbReference type="GO" id="GO:0046872">
    <property type="term" value="F:metal ion binding"/>
    <property type="evidence" value="ECO:0007669"/>
    <property type="project" value="InterPro"/>
</dbReference>
<dbReference type="RefSeq" id="WP_018025585.1">
    <property type="nucleotide sequence ID" value="NZ_CAUPHC010000001.1"/>
</dbReference>
<dbReference type="Gene3D" id="3.20.20.140">
    <property type="entry name" value="Metal-dependent hydrolases"/>
    <property type="match status" value="1"/>
</dbReference>
<dbReference type="PANTHER" id="PTHR43668">
    <property type="entry name" value="ALLANTOINASE"/>
    <property type="match status" value="1"/>
</dbReference>
<organism evidence="3 4">
    <name type="scientific">Oligella urethralis</name>
    <dbReference type="NCBI Taxonomy" id="90245"/>
    <lineage>
        <taxon>Bacteria</taxon>
        <taxon>Pseudomonadati</taxon>
        <taxon>Pseudomonadota</taxon>
        <taxon>Betaproteobacteria</taxon>
        <taxon>Burkholderiales</taxon>
        <taxon>Alcaligenaceae</taxon>
        <taxon>Oligella</taxon>
    </lineage>
</organism>
<dbReference type="NCBIfam" id="NF005791">
    <property type="entry name" value="PRK07627.1"/>
    <property type="match status" value="1"/>
</dbReference>
<dbReference type="KEGG" id="our:CEQ07_00995"/>
<dbReference type="STRING" id="90245.GCA_001056285_00809"/>
<evidence type="ECO:0000313" key="3">
    <source>
        <dbReference type="EMBL" id="SPY07581.1"/>
    </source>
</evidence>
<dbReference type="GO" id="GO:0006145">
    <property type="term" value="P:purine nucleobase catabolic process"/>
    <property type="evidence" value="ECO:0007669"/>
    <property type="project" value="TreeGrafter"/>
</dbReference>
<dbReference type="GO" id="GO:0004151">
    <property type="term" value="F:dihydroorotase activity"/>
    <property type="evidence" value="ECO:0007669"/>
    <property type="project" value="UniProtKB-EC"/>
</dbReference>
<dbReference type="InterPro" id="IPR024403">
    <property type="entry name" value="DHOase_cat"/>
</dbReference>
<dbReference type="InterPro" id="IPR011059">
    <property type="entry name" value="Metal-dep_hydrolase_composite"/>
</dbReference>
<proteinExistence type="predicted"/>
<dbReference type="NCBIfam" id="TIGR00857">
    <property type="entry name" value="pyrC_multi"/>
    <property type="match status" value="1"/>
</dbReference>
<dbReference type="EC" id="3.5.2.3" evidence="3"/>
<reference evidence="3 4" key="1">
    <citation type="submission" date="2018-06" db="EMBL/GenBank/DDBJ databases">
        <authorList>
            <consortium name="Pathogen Informatics"/>
            <person name="Doyle S."/>
        </authorList>
    </citation>
    <scope>NUCLEOTIDE SEQUENCE [LARGE SCALE GENOMIC DNA]</scope>
    <source>
        <strain evidence="3 4">NCTC11009</strain>
    </source>
</reference>
<dbReference type="AlphaFoldDB" id="A0A2N6QIS5"/>
<dbReference type="InterPro" id="IPR050138">
    <property type="entry name" value="DHOase/Allantoinase_Hydrolase"/>
</dbReference>
<accession>A0A2N6QIS5</accession>
<dbReference type="Pfam" id="PF12890">
    <property type="entry name" value="DHOase"/>
    <property type="match status" value="1"/>
</dbReference>
<dbReference type="SUPFAM" id="SSF51338">
    <property type="entry name" value="Composite domain of metallo-dependent hydrolases"/>
    <property type="match status" value="1"/>
</dbReference>
<dbReference type="CDD" id="cd01317">
    <property type="entry name" value="DHOase_IIa"/>
    <property type="match status" value="1"/>
</dbReference>
<gene>
    <name evidence="3" type="primary">pyrC_1</name>
    <name evidence="3" type="ORF">NCTC11009_00792</name>
</gene>
<dbReference type="SUPFAM" id="SSF51556">
    <property type="entry name" value="Metallo-dependent hydrolases"/>
    <property type="match status" value="1"/>
</dbReference>
<evidence type="ECO:0000256" key="1">
    <source>
        <dbReference type="ARBA" id="ARBA00022975"/>
    </source>
</evidence>